<dbReference type="AlphaFoldDB" id="A0A7S7L654"/>
<keyword evidence="1" id="KW-1133">Transmembrane helix</keyword>
<dbReference type="Proteomes" id="UP000180175">
    <property type="component" value="Chromosome"/>
</dbReference>
<name>A0A7S7L654_9BACI</name>
<dbReference type="RefSeq" id="WP_194269160.1">
    <property type="nucleotide sequence ID" value="NZ_CP063356.2"/>
</dbReference>
<dbReference type="Pfam" id="PF12650">
    <property type="entry name" value="DUF3784"/>
    <property type="match status" value="1"/>
</dbReference>
<feature type="transmembrane region" description="Helical" evidence="1">
    <location>
        <begin position="57"/>
        <end position="74"/>
    </location>
</feature>
<keyword evidence="1" id="KW-0472">Membrane</keyword>
<sequence length="241" mass="27518">MIVLILVQLMMVGMFFLFGYLILKKEAYGLISGFAMKSEEEQQELIKNGYPQASGRGLVHSGFILLGGLVLHFINVSNAILFSWVVMTIYLFAYLFYISKLDLERTRKRNVIILFVTMVFTIGVIGAAISVGGSANELTIKENELQVSGTYGVEWPLEELTSFELVDKLPKVQMRTNGYALNERLKGRFRLEGLGNGRLFLYRDNPPFIYIQKGEEYLFINSKEKALTIQWFEELRLAVEN</sequence>
<gene>
    <name evidence="2" type="ORF">AWH56_020885</name>
</gene>
<reference evidence="2 3" key="1">
    <citation type="journal article" date="2017" name="Genome Announc.">
        <title>Draft Genome Sequences of Four Alkaliphilic Bacteria Belonging to the Anaerobacillus Genus.</title>
        <authorList>
            <person name="Bassil N.M."/>
            <person name="Lloyd J.R."/>
        </authorList>
    </citation>
    <scope>NUCLEOTIDE SEQUENCE [LARGE SCALE GENOMIC DNA]</scope>
    <source>
        <strain evidence="2 3">NB2006</strain>
    </source>
</reference>
<organism evidence="2 3">
    <name type="scientific">Anaerobacillus isosaccharinicus</name>
    <dbReference type="NCBI Taxonomy" id="1532552"/>
    <lineage>
        <taxon>Bacteria</taxon>
        <taxon>Bacillati</taxon>
        <taxon>Bacillota</taxon>
        <taxon>Bacilli</taxon>
        <taxon>Bacillales</taxon>
        <taxon>Bacillaceae</taxon>
        <taxon>Anaerobacillus</taxon>
    </lineage>
</organism>
<evidence type="ECO:0000256" key="1">
    <source>
        <dbReference type="SAM" id="Phobius"/>
    </source>
</evidence>
<dbReference type="EMBL" id="CP063356">
    <property type="protein sequence ID" value="QOY35131.1"/>
    <property type="molecule type" value="Genomic_DNA"/>
</dbReference>
<feature type="transmembrane region" description="Helical" evidence="1">
    <location>
        <begin position="111"/>
        <end position="133"/>
    </location>
</feature>
<dbReference type="KEGG" id="aia:AWH56_020885"/>
<evidence type="ECO:0000313" key="2">
    <source>
        <dbReference type="EMBL" id="QOY35131.1"/>
    </source>
</evidence>
<keyword evidence="3" id="KW-1185">Reference proteome</keyword>
<evidence type="ECO:0000313" key="3">
    <source>
        <dbReference type="Proteomes" id="UP000180175"/>
    </source>
</evidence>
<feature type="transmembrane region" description="Helical" evidence="1">
    <location>
        <begin position="6"/>
        <end position="23"/>
    </location>
</feature>
<keyword evidence="1" id="KW-0812">Transmembrane</keyword>
<proteinExistence type="predicted"/>
<reference evidence="2 3" key="2">
    <citation type="journal article" date="2019" name="Int. J. Syst. Evol. Microbiol.">
        <title>Anaerobacillus isosaccharinicus sp. nov., an alkaliphilic bacterium which degrades isosaccharinic acid.</title>
        <authorList>
            <person name="Bassil N.M."/>
            <person name="Lloyd J.R."/>
        </authorList>
    </citation>
    <scope>NUCLEOTIDE SEQUENCE [LARGE SCALE GENOMIC DNA]</scope>
    <source>
        <strain evidence="2 3">NB2006</strain>
    </source>
</reference>
<dbReference type="InterPro" id="IPR017259">
    <property type="entry name" value="UCP037672"/>
</dbReference>
<protein>
    <submittedName>
        <fullName evidence="2">DUF3784 domain-containing protein</fullName>
    </submittedName>
</protein>
<accession>A0A7S7L654</accession>
<feature type="transmembrane region" description="Helical" evidence="1">
    <location>
        <begin position="80"/>
        <end position="99"/>
    </location>
</feature>